<evidence type="ECO:0000259" key="4">
    <source>
        <dbReference type="PROSITE" id="PS50043"/>
    </source>
</evidence>
<dbReference type="Proteomes" id="UP000564644">
    <property type="component" value="Unassembled WGS sequence"/>
</dbReference>
<dbReference type="InterPro" id="IPR011990">
    <property type="entry name" value="TPR-like_helical_dom_sf"/>
</dbReference>
<dbReference type="PROSITE" id="PS00622">
    <property type="entry name" value="HTH_LUXR_1"/>
    <property type="match status" value="1"/>
</dbReference>
<dbReference type="GO" id="GO:0003677">
    <property type="term" value="F:DNA binding"/>
    <property type="evidence" value="ECO:0007669"/>
    <property type="project" value="UniProtKB-KW"/>
</dbReference>
<accession>A0A7X0SSD6</accession>
<dbReference type="CDD" id="cd06170">
    <property type="entry name" value="LuxR_C_like"/>
    <property type="match status" value="1"/>
</dbReference>
<evidence type="ECO:0000313" key="6">
    <source>
        <dbReference type="Proteomes" id="UP000564644"/>
    </source>
</evidence>
<gene>
    <name evidence="5" type="ORF">H7C18_30500</name>
</gene>
<evidence type="ECO:0000313" key="5">
    <source>
        <dbReference type="EMBL" id="MBB6735252.1"/>
    </source>
</evidence>
<dbReference type="SUPFAM" id="SSF52540">
    <property type="entry name" value="P-loop containing nucleoside triphosphate hydrolases"/>
    <property type="match status" value="1"/>
</dbReference>
<dbReference type="SMART" id="SM00421">
    <property type="entry name" value="HTH_LUXR"/>
    <property type="match status" value="1"/>
</dbReference>
<dbReference type="SUPFAM" id="SSF46894">
    <property type="entry name" value="C-terminal effector domain of the bipartite response regulators"/>
    <property type="match status" value="1"/>
</dbReference>
<protein>
    <recommendedName>
        <fullName evidence="4">HTH luxR-type domain-containing protein</fullName>
    </recommendedName>
</protein>
<dbReference type="SUPFAM" id="SSF48452">
    <property type="entry name" value="TPR-like"/>
    <property type="match status" value="1"/>
</dbReference>
<reference evidence="5 6" key="1">
    <citation type="submission" date="2020-08" db="EMBL/GenBank/DDBJ databases">
        <title>Cohnella phylogeny.</title>
        <authorList>
            <person name="Dunlap C."/>
        </authorList>
    </citation>
    <scope>NUCLEOTIDE SEQUENCE [LARGE SCALE GENOMIC DNA]</scope>
    <source>
        <strain evidence="5 6">CBP 2801</strain>
    </source>
</reference>
<dbReference type="Pfam" id="PF17874">
    <property type="entry name" value="TPR_MalT"/>
    <property type="match status" value="1"/>
</dbReference>
<dbReference type="PANTHER" id="PTHR44688">
    <property type="entry name" value="DNA-BINDING TRANSCRIPTIONAL ACTIVATOR DEVR_DOSR"/>
    <property type="match status" value="1"/>
</dbReference>
<dbReference type="Gene3D" id="1.10.10.10">
    <property type="entry name" value="Winged helix-like DNA-binding domain superfamily/Winged helix DNA-binding domain"/>
    <property type="match status" value="1"/>
</dbReference>
<proteinExistence type="predicted"/>
<dbReference type="Pfam" id="PF00196">
    <property type="entry name" value="GerE"/>
    <property type="match status" value="1"/>
</dbReference>
<keyword evidence="1" id="KW-0805">Transcription regulation</keyword>
<dbReference type="InterPro" id="IPR041617">
    <property type="entry name" value="TPR_MalT"/>
</dbReference>
<feature type="domain" description="HTH luxR-type" evidence="4">
    <location>
        <begin position="779"/>
        <end position="844"/>
    </location>
</feature>
<dbReference type="GO" id="GO:0006355">
    <property type="term" value="P:regulation of DNA-templated transcription"/>
    <property type="evidence" value="ECO:0007669"/>
    <property type="project" value="InterPro"/>
</dbReference>
<sequence>MPTKQASSSLSTIPASYSARCLELLKREARRPLLAIVAPPGYGKTMLLEAWKEVLEPGCTVGWLSLEPEDNDIRRWFKRLLGAMPFLGEEWASELPEPPASLPPGLLDKLAAALRERNEEIRWIFDRYEAIREPAIHDSIAYLIERAGANVRYCIASRESLPFSDRLLRLSPGPFTVSLDHLKLNLAEIRQGVRGRTGSQLQADDWQSLHQLTDGWPLAVERFASLMDGIRAEPMNESAALAALPSEVRGVLLNNVFLRHPEELQRLMLLTSVPDFFDAELARRLTGDASCHLGLERLLQTNLFLHRSNDGRYRYHPLFAFFLRERLKEEDKSAPLTMHERISRWAQEEHLLVDAIQHALLIPDYERAAELLLGDIAATLSHSRSTLIRLMEQFPASEMSGRPSLAMFYAWLLVAVHRISASETVLDLAEAGMTEEDYAFAPTGEDLRGYIATIRSRILLLRRETERGLQLMHEAAARLNGPGYLYNHSNTLEPYGSSLLKSNVGYWGAIDQSIAIYGYAEPLWNGVNQGYGIIQTILGECYYERNRLGEAEKSLLGGRRIGLDLMDPGIIMPSSLLLIQLRCAYGEHQAAQVLLDETRKLLEKNAEEEGTAVLDACQARLQMRTGQLPLAKKWLRNQKLDPEGVLDLRCMFEYLTLLRAFVILGQPRQGIAFGERLLQFAESWYLHYYIAEIQLLLSVLYDGNGRGNTALRKLETALGIGAKEGYFQLFLDEWDTAASLFAKFERLARTRRSLSPDIQAFYGQLLELRSEQELFVDKDRFARKKLTGKEYKVLQQIVAGRSNAAIADELSIRLETVKTHCKNIYRKLGLKSRKAVQRHYGAEG</sequence>
<keyword evidence="3" id="KW-0804">Transcription</keyword>
<organism evidence="5 6">
    <name type="scientific">Cohnella zeiphila</name>
    <dbReference type="NCBI Taxonomy" id="2761120"/>
    <lineage>
        <taxon>Bacteria</taxon>
        <taxon>Bacillati</taxon>
        <taxon>Bacillota</taxon>
        <taxon>Bacilli</taxon>
        <taxon>Bacillales</taxon>
        <taxon>Paenibacillaceae</taxon>
        <taxon>Cohnella</taxon>
    </lineage>
</organism>
<dbReference type="EMBL" id="JACJVO010000046">
    <property type="protein sequence ID" value="MBB6735252.1"/>
    <property type="molecule type" value="Genomic_DNA"/>
</dbReference>
<dbReference type="PRINTS" id="PR00038">
    <property type="entry name" value="HTHLUXR"/>
</dbReference>
<dbReference type="InterPro" id="IPR016032">
    <property type="entry name" value="Sig_transdc_resp-reg_C-effctor"/>
</dbReference>
<dbReference type="InterPro" id="IPR059106">
    <property type="entry name" value="WHD_MalT"/>
</dbReference>
<dbReference type="InterPro" id="IPR036388">
    <property type="entry name" value="WH-like_DNA-bd_sf"/>
</dbReference>
<comment type="caution">
    <text evidence="5">The sequence shown here is derived from an EMBL/GenBank/DDBJ whole genome shotgun (WGS) entry which is preliminary data.</text>
</comment>
<dbReference type="PROSITE" id="PS50043">
    <property type="entry name" value="HTH_LUXR_2"/>
    <property type="match status" value="1"/>
</dbReference>
<dbReference type="Pfam" id="PF25873">
    <property type="entry name" value="WHD_MalT"/>
    <property type="match status" value="1"/>
</dbReference>
<dbReference type="InterPro" id="IPR027417">
    <property type="entry name" value="P-loop_NTPase"/>
</dbReference>
<dbReference type="InterPro" id="IPR000792">
    <property type="entry name" value="Tscrpt_reg_LuxR_C"/>
</dbReference>
<evidence type="ECO:0000256" key="1">
    <source>
        <dbReference type="ARBA" id="ARBA00023015"/>
    </source>
</evidence>
<evidence type="ECO:0000256" key="3">
    <source>
        <dbReference type="ARBA" id="ARBA00023163"/>
    </source>
</evidence>
<evidence type="ECO:0000256" key="2">
    <source>
        <dbReference type="ARBA" id="ARBA00023125"/>
    </source>
</evidence>
<dbReference type="RefSeq" id="WP_185132909.1">
    <property type="nucleotide sequence ID" value="NZ_JACJVO010000046.1"/>
</dbReference>
<keyword evidence="6" id="KW-1185">Reference proteome</keyword>
<dbReference type="Gene3D" id="1.25.40.10">
    <property type="entry name" value="Tetratricopeptide repeat domain"/>
    <property type="match status" value="1"/>
</dbReference>
<dbReference type="AlphaFoldDB" id="A0A7X0SSD6"/>
<keyword evidence="2" id="KW-0238">DNA-binding</keyword>
<name>A0A7X0SSD6_9BACL</name>
<dbReference type="PANTHER" id="PTHR44688:SF16">
    <property type="entry name" value="DNA-BINDING TRANSCRIPTIONAL ACTIVATOR DEVR_DOSR"/>
    <property type="match status" value="1"/>
</dbReference>